<dbReference type="InterPro" id="IPR000642">
    <property type="entry name" value="Peptidase_M41"/>
</dbReference>
<gene>
    <name evidence="15" type="primary">ftsH</name>
    <name evidence="18" type="ordered locus">Despr_2209</name>
</gene>
<dbReference type="GO" id="GO:0004176">
    <property type="term" value="F:ATP-dependent peptidase activity"/>
    <property type="evidence" value="ECO:0007669"/>
    <property type="project" value="InterPro"/>
</dbReference>
<dbReference type="Pfam" id="PF17862">
    <property type="entry name" value="AAA_lid_3"/>
    <property type="match status" value="1"/>
</dbReference>
<dbReference type="PROSITE" id="PS00674">
    <property type="entry name" value="AAA"/>
    <property type="match status" value="1"/>
</dbReference>
<dbReference type="NCBIfam" id="TIGR01241">
    <property type="entry name" value="FtsH_fam"/>
    <property type="match status" value="1"/>
</dbReference>
<evidence type="ECO:0000259" key="17">
    <source>
        <dbReference type="SMART" id="SM00382"/>
    </source>
</evidence>
<comment type="similarity">
    <text evidence="16">Belongs to the AAA ATPase family.</text>
</comment>
<dbReference type="Pfam" id="PF06480">
    <property type="entry name" value="FtsH_ext"/>
    <property type="match status" value="1"/>
</dbReference>
<evidence type="ECO:0000256" key="3">
    <source>
        <dbReference type="ARBA" id="ARBA00022475"/>
    </source>
</evidence>
<keyword evidence="9 15" id="KW-0862">Zinc</keyword>
<evidence type="ECO:0000256" key="13">
    <source>
        <dbReference type="ARBA" id="ARBA00023136"/>
    </source>
</evidence>
<evidence type="ECO:0000313" key="18">
    <source>
        <dbReference type="EMBL" id="ADW18353.1"/>
    </source>
</evidence>
<dbReference type="CDD" id="cd19501">
    <property type="entry name" value="RecA-like_FtsH"/>
    <property type="match status" value="1"/>
</dbReference>
<keyword evidence="19" id="KW-1185">Reference proteome</keyword>
<evidence type="ECO:0000256" key="12">
    <source>
        <dbReference type="ARBA" id="ARBA00023049"/>
    </source>
</evidence>
<dbReference type="Gene3D" id="1.20.58.760">
    <property type="entry name" value="Peptidase M41"/>
    <property type="match status" value="1"/>
</dbReference>
<evidence type="ECO:0000256" key="14">
    <source>
        <dbReference type="ARBA" id="ARBA00061570"/>
    </source>
</evidence>
<evidence type="ECO:0000256" key="16">
    <source>
        <dbReference type="RuleBase" id="RU003651"/>
    </source>
</evidence>
<dbReference type="GO" id="GO:0008270">
    <property type="term" value="F:zinc ion binding"/>
    <property type="evidence" value="ECO:0007669"/>
    <property type="project" value="UniProtKB-UniRule"/>
</dbReference>
<keyword evidence="3 15" id="KW-1003">Cell membrane</keyword>
<accession>A0A7U3YN86</accession>
<dbReference type="AlphaFoldDB" id="A0A7U3YN86"/>
<keyword evidence="8 15" id="KW-0378">Hydrolase</keyword>
<protein>
    <recommendedName>
        <fullName evidence="15">ATP-dependent zinc metalloprotease FtsH</fullName>
        <ecNumber evidence="15">3.4.24.-</ecNumber>
    </recommendedName>
</protein>
<feature type="transmembrane region" description="Helical" evidence="15">
    <location>
        <begin position="49"/>
        <end position="66"/>
    </location>
</feature>
<comment type="cofactor">
    <cofactor evidence="15">
        <name>Zn(2+)</name>
        <dbReference type="ChEBI" id="CHEBI:29105"/>
    </cofactor>
    <text evidence="15">Binds 1 zinc ion per subunit.</text>
</comment>
<evidence type="ECO:0000256" key="5">
    <source>
        <dbReference type="ARBA" id="ARBA00022692"/>
    </source>
</evidence>
<dbReference type="PANTHER" id="PTHR23076:SF97">
    <property type="entry name" value="ATP-DEPENDENT ZINC METALLOPROTEASE YME1L1"/>
    <property type="match status" value="1"/>
</dbReference>
<dbReference type="SUPFAM" id="SSF52540">
    <property type="entry name" value="P-loop containing nucleoside triphosphate hydrolases"/>
    <property type="match status" value="1"/>
</dbReference>
<evidence type="ECO:0000256" key="6">
    <source>
        <dbReference type="ARBA" id="ARBA00022723"/>
    </source>
</evidence>
<dbReference type="Gene3D" id="1.10.8.60">
    <property type="match status" value="1"/>
</dbReference>
<evidence type="ECO:0000256" key="8">
    <source>
        <dbReference type="ARBA" id="ARBA00022801"/>
    </source>
</evidence>
<keyword evidence="5 15" id="KW-0812">Transmembrane</keyword>
<keyword evidence="10 15" id="KW-0067">ATP-binding</keyword>
<keyword evidence="13 15" id="KW-0472">Membrane</keyword>
<dbReference type="SMART" id="SM00382">
    <property type="entry name" value="AAA"/>
    <property type="match status" value="1"/>
</dbReference>
<dbReference type="KEGG" id="dpr:Despr_2209"/>
<dbReference type="InterPro" id="IPR027417">
    <property type="entry name" value="P-loop_NTPase"/>
</dbReference>
<dbReference type="InterPro" id="IPR003593">
    <property type="entry name" value="AAA+_ATPase"/>
</dbReference>
<reference evidence="18 19" key="1">
    <citation type="journal article" date="2011" name="Stand. Genomic Sci.">
        <title>Complete genome sequence of Desulfobulbus propionicus type strain (1pr3).</title>
        <authorList>
            <person name="Pagani I."/>
            <person name="Lapidus A."/>
            <person name="Nolan M."/>
            <person name="Lucas S."/>
            <person name="Hammon N."/>
            <person name="Deshpande S."/>
            <person name="Cheng J.F."/>
            <person name="Chertkov O."/>
            <person name="Davenport K."/>
            <person name="Tapia R."/>
            <person name="Han C."/>
            <person name="Goodwin L."/>
            <person name="Pitluck S."/>
            <person name="Liolios K."/>
            <person name="Mavromatis K."/>
            <person name="Ivanova N."/>
            <person name="Mikhailova N."/>
            <person name="Pati A."/>
            <person name="Chen A."/>
            <person name="Palaniappan K."/>
            <person name="Land M."/>
            <person name="Hauser L."/>
            <person name="Chang Y.J."/>
            <person name="Jeffries C.D."/>
            <person name="Detter J.C."/>
            <person name="Brambilla E."/>
            <person name="Kannan K.P."/>
            <person name="Djao O.D."/>
            <person name="Rohde M."/>
            <person name="Pukall R."/>
            <person name="Spring S."/>
            <person name="Goker M."/>
            <person name="Sikorski J."/>
            <person name="Woyke T."/>
            <person name="Bristow J."/>
            <person name="Eisen J.A."/>
            <person name="Markowitz V."/>
            <person name="Hugenholtz P."/>
            <person name="Kyrpides N.C."/>
            <person name="Klenk H.P."/>
        </authorList>
    </citation>
    <scope>NUCLEOTIDE SEQUENCE [LARGE SCALE GENOMIC DNA]</scope>
    <source>
        <strain evidence="19">ATCC 33891 / DSM 2032 / 1pr3</strain>
    </source>
</reference>
<evidence type="ECO:0000256" key="10">
    <source>
        <dbReference type="ARBA" id="ARBA00022840"/>
    </source>
</evidence>
<dbReference type="GO" id="GO:0005524">
    <property type="term" value="F:ATP binding"/>
    <property type="evidence" value="ECO:0007669"/>
    <property type="project" value="UniProtKB-UniRule"/>
</dbReference>
<evidence type="ECO:0000256" key="15">
    <source>
        <dbReference type="HAMAP-Rule" id="MF_01458"/>
    </source>
</evidence>
<dbReference type="PANTHER" id="PTHR23076">
    <property type="entry name" value="METALLOPROTEASE M41 FTSH"/>
    <property type="match status" value="1"/>
</dbReference>
<dbReference type="EC" id="3.4.24.-" evidence="15"/>
<dbReference type="InterPro" id="IPR037219">
    <property type="entry name" value="Peptidase_M41-like"/>
</dbReference>
<proteinExistence type="inferred from homology"/>
<feature type="binding site" evidence="15">
    <location>
        <position position="461"/>
    </location>
    <ligand>
        <name>Zn(2+)</name>
        <dbReference type="ChEBI" id="CHEBI:29105"/>
        <note>catalytic</note>
    </ligand>
</feature>
<dbReference type="InterPro" id="IPR003960">
    <property type="entry name" value="ATPase_AAA_CS"/>
</dbReference>
<dbReference type="SUPFAM" id="SSF140990">
    <property type="entry name" value="FtsH protease domain-like"/>
    <property type="match status" value="1"/>
</dbReference>
<evidence type="ECO:0000256" key="9">
    <source>
        <dbReference type="ARBA" id="ARBA00022833"/>
    </source>
</evidence>
<keyword evidence="4 15" id="KW-0645">Protease</keyword>
<feature type="transmembrane region" description="Helical" evidence="15">
    <location>
        <begin position="141"/>
        <end position="162"/>
    </location>
</feature>
<name>A0A7U3YN86_DESPD</name>
<dbReference type="GO" id="GO:0005886">
    <property type="term" value="C:plasma membrane"/>
    <property type="evidence" value="ECO:0007669"/>
    <property type="project" value="UniProtKB-SubCell"/>
</dbReference>
<dbReference type="Proteomes" id="UP000006365">
    <property type="component" value="Chromosome"/>
</dbReference>
<keyword evidence="7 15" id="KW-0547">Nucleotide-binding</keyword>
<organism evidence="18 19">
    <name type="scientific">Desulfobulbus propionicus (strain ATCC 33891 / DSM 2032 / VKM B-1956 / 1pr3)</name>
    <dbReference type="NCBI Taxonomy" id="577650"/>
    <lineage>
        <taxon>Bacteria</taxon>
        <taxon>Pseudomonadati</taxon>
        <taxon>Thermodesulfobacteriota</taxon>
        <taxon>Desulfobulbia</taxon>
        <taxon>Desulfobulbales</taxon>
        <taxon>Desulfobulbaceae</taxon>
        <taxon>Desulfobulbus</taxon>
    </lineage>
</organism>
<evidence type="ECO:0000256" key="4">
    <source>
        <dbReference type="ARBA" id="ARBA00022670"/>
    </source>
</evidence>
<keyword evidence="15" id="KW-0997">Cell inner membrane</keyword>
<feature type="binding site" evidence="15">
    <location>
        <begin position="238"/>
        <end position="245"/>
    </location>
    <ligand>
        <name>ATP</name>
        <dbReference type="ChEBI" id="CHEBI:30616"/>
    </ligand>
</feature>
<evidence type="ECO:0000313" key="19">
    <source>
        <dbReference type="Proteomes" id="UP000006365"/>
    </source>
</evidence>
<comment type="function">
    <text evidence="15">Acts as a processive, ATP-dependent zinc metallopeptidase for both cytoplasmic and membrane proteins. Plays a role in the quality control of integral membrane proteins.</text>
</comment>
<dbReference type="InterPro" id="IPR011546">
    <property type="entry name" value="Pept_M41_FtsH_extracell"/>
</dbReference>
<dbReference type="Gene3D" id="3.30.720.210">
    <property type="match status" value="1"/>
</dbReference>
<comment type="similarity">
    <text evidence="14 15">In the central section; belongs to the AAA ATPase family.</text>
</comment>
<comment type="subunit">
    <text evidence="15">Homohexamer.</text>
</comment>
<dbReference type="FunFam" id="3.40.50.300:FF:000001">
    <property type="entry name" value="ATP-dependent zinc metalloprotease FtsH"/>
    <property type="match status" value="1"/>
</dbReference>
<comment type="similarity">
    <text evidence="2 15">In the C-terminal section; belongs to the peptidase M41 family.</text>
</comment>
<dbReference type="GO" id="GO:0030163">
    <property type="term" value="P:protein catabolic process"/>
    <property type="evidence" value="ECO:0007669"/>
    <property type="project" value="UniProtKB-UniRule"/>
</dbReference>
<dbReference type="InterPro" id="IPR041569">
    <property type="entry name" value="AAA_lid_3"/>
</dbReference>
<feature type="binding site" evidence="15">
    <location>
        <position position="465"/>
    </location>
    <ligand>
        <name>Zn(2+)</name>
        <dbReference type="ChEBI" id="CHEBI:29105"/>
        <note>catalytic</note>
    </ligand>
</feature>
<keyword evidence="11 15" id="KW-1133">Transmembrane helix</keyword>
<dbReference type="FunFam" id="1.10.8.60:FF:000001">
    <property type="entry name" value="ATP-dependent zinc metalloprotease FtsH"/>
    <property type="match status" value="1"/>
</dbReference>
<dbReference type="GO" id="GO:0016887">
    <property type="term" value="F:ATP hydrolysis activity"/>
    <property type="evidence" value="ECO:0007669"/>
    <property type="project" value="UniProtKB-UniRule"/>
</dbReference>
<dbReference type="HAMAP" id="MF_01458">
    <property type="entry name" value="FtsH"/>
    <property type="match status" value="1"/>
</dbReference>
<evidence type="ECO:0000256" key="2">
    <source>
        <dbReference type="ARBA" id="ARBA00010044"/>
    </source>
</evidence>
<evidence type="ECO:0000256" key="1">
    <source>
        <dbReference type="ARBA" id="ARBA00004370"/>
    </source>
</evidence>
<dbReference type="Pfam" id="PF00004">
    <property type="entry name" value="AAA"/>
    <property type="match status" value="1"/>
</dbReference>
<feature type="binding site" evidence="15">
    <location>
        <position position="537"/>
    </location>
    <ligand>
        <name>Zn(2+)</name>
        <dbReference type="ChEBI" id="CHEBI:29105"/>
        <note>catalytic</note>
    </ligand>
</feature>
<dbReference type="Gene3D" id="3.40.50.300">
    <property type="entry name" value="P-loop containing nucleotide triphosphate hydrolases"/>
    <property type="match status" value="1"/>
</dbReference>
<dbReference type="Pfam" id="PF01434">
    <property type="entry name" value="Peptidase_M41"/>
    <property type="match status" value="1"/>
</dbReference>
<dbReference type="InterPro" id="IPR003959">
    <property type="entry name" value="ATPase_AAA_core"/>
</dbReference>
<keyword evidence="6 15" id="KW-0479">Metal-binding</keyword>
<evidence type="ECO:0000256" key="11">
    <source>
        <dbReference type="ARBA" id="ARBA00022989"/>
    </source>
</evidence>
<dbReference type="GO" id="GO:0004222">
    <property type="term" value="F:metalloendopeptidase activity"/>
    <property type="evidence" value="ECO:0007669"/>
    <property type="project" value="InterPro"/>
</dbReference>
<dbReference type="FunFam" id="1.20.58.760:FF:000001">
    <property type="entry name" value="ATP-dependent zinc metalloprotease FtsH"/>
    <property type="match status" value="1"/>
</dbReference>
<dbReference type="InterPro" id="IPR005936">
    <property type="entry name" value="FtsH"/>
</dbReference>
<feature type="active site" evidence="15">
    <location>
        <position position="462"/>
    </location>
</feature>
<dbReference type="GO" id="GO:0006508">
    <property type="term" value="P:proteolysis"/>
    <property type="evidence" value="ECO:0007669"/>
    <property type="project" value="UniProtKB-KW"/>
</dbReference>
<feature type="domain" description="AAA+ ATPase" evidence="17">
    <location>
        <begin position="230"/>
        <end position="370"/>
    </location>
</feature>
<comment type="subcellular location">
    <subcellularLocation>
        <location evidence="15">Cell inner membrane</location>
        <topology evidence="15">Multi-pass membrane protein</topology>
        <orientation evidence="15">Cytoplasmic side</orientation>
    </subcellularLocation>
    <subcellularLocation>
        <location evidence="1">Membrane</location>
    </subcellularLocation>
</comment>
<dbReference type="EMBL" id="CP002364">
    <property type="protein sequence ID" value="ADW18353.1"/>
    <property type="molecule type" value="Genomic_DNA"/>
</dbReference>
<evidence type="ECO:0000256" key="7">
    <source>
        <dbReference type="ARBA" id="ARBA00022741"/>
    </source>
</evidence>
<keyword evidence="12 15" id="KW-0482">Metalloprotease</keyword>
<sequence>MVALIRHAACLGGRGLGPPARAIVNFGRIFSIVLFIPQEPCVQKFYKNLSIWLIIALSALLLLHYCKKSPDRHHTVAYTEFLKKADSGVLSTVTMIDQTILWETADGERFKTVVPQAQATVDHLLRKNVTIRAEIPPQTPWFVQTLLSWLPILLFAVLWFFYFQKGGSQGGSGSGRAMAFGKSRARLINPEESKVKLADVAGIDEAKEEVEEIVDFLKNPGKFVAAGARIPTGVLLYGEPGTGKTLLAKAIAGEAGVPFFSISGSHFVEMYVGIGASRVRDLFNEGKKKAPCIIFIDEIDAVGRHRSAGTGSGGNDEREQTLNQLLVEMDGFEANDHVIVIAATNRQDILDPALLRPGRFDRQVMVPLPDVGGREKILKVHARNTKIGPDVDWQVIAKGTPGFSGAQLASLVNEAALLMTRKNSQTITMEILEAAKDKVLMGAERRSLIITDKEKRITACHEAGHALVAWMLPGADPVHKVTIIPRGRALGLTMQLPAEERSSHDRTFLFHNLCTLLGGRIAEEIVFNQMTTGAGNDIERVSDIARRMVCEWGMSESIGPLTFRAPNPLGGQPAQIISEQTAMLIDAEVKKLVQSAYDHAHSLLTRHRALLDAMTNALLERETISGADIQAIIDRMPRDAESK</sequence>